<name>A0AAW1C9B4_CROAD</name>
<keyword evidence="2" id="KW-1185">Reference proteome</keyword>
<dbReference type="AlphaFoldDB" id="A0AAW1C9B4"/>
<dbReference type="EMBL" id="JAOTOJ010000001">
    <property type="protein sequence ID" value="KAK9410268.1"/>
    <property type="molecule type" value="Genomic_DNA"/>
</dbReference>
<reference evidence="1 2" key="1">
    <citation type="journal article" date="2024" name="Proc. Natl. Acad. Sci. U.S.A.">
        <title>The genetic regulatory architecture and epigenomic basis for age-related changes in rattlesnake venom.</title>
        <authorList>
            <person name="Hogan M.P."/>
            <person name="Holding M.L."/>
            <person name="Nystrom G.S."/>
            <person name="Colston T.J."/>
            <person name="Bartlett D.A."/>
            <person name="Mason A.J."/>
            <person name="Ellsworth S.A."/>
            <person name="Rautsaw R.M."/>
            <person name="Lawrence K.C."/>
            <person name="Strickland J.L."/>
            <person name="He B."/>
            <person name="Fraser P."/>
            <person name="Margres M.J."/>
            <person name="Gilbert D.M."/>
            <person name="Gibbs H.L."/>
            <person name="Parkinson C.L."/>
            <person name="Rokyta D.R."/>
        </authorList>
    </citation>
    <scope>NUCLEOTIDE SEQUENCE [LARGE SCALE GENOMIC DNA]</scope>
    <source>
        <strain evidence="1">DRR0105</strain>
    </source>
</reference>
<organism evidence="1 2">
    <name type="scientific">Crotalus adamanteus</name>
    <name type="common">Eastern diamondback rattlesnake</name>
    <dbReference type="NCBI Taxonomy" id="8729"/>
    <lineage>
        <taxon>Eukaryota</taxon>
        <taxon>Metazoa</taxon>
        <taxon>Chordata</taxon>
        <taxon>Craniata</taxon>
        <taxon>Vertebrata</taxon>
        <taxon>Euteleostomi</taxon>
        <taxon>Lepidosauria</taxon>
        <taxon>Squamata</taxon>
        <taxon>Bifurcata</taxon>
        <taxon>Unidentata</taxon>
        <taxon>Episquamata</taxon>
        <taxon>Toxicofera</taxon>
        <taxon>Serpentes</taxon>
        <taxon>Colubroidea</taxon>
        <taxon>Viperidae</taxon>
        <taxon>Crotalinae</taxon>
        <taxon>Crotalus</taxon>
    </lineage>
</organism>
<evidence type="ECO:0000313" key="1">
    <source>
        <dbReference type="EMBL" id="KAK9410268.1"/>
    </source>
</evidence>
<proteinExistence type="predicted"/>
<comment type="caution">
    <text evidence="1">The sequence shown here is derived from an EMBL/GenBank/DDBJ whole genome shotgun (WGS) entry which is preliminary data.</text>
</comment>
<protein>
    <submittedName>
        <fullName evidence="1">Uncharacterized protein</fullName>
    </submittedName>
</protein>
<gene>
    <name evidence="1" type="ORF">NXF25_001443</name>
</gene>
<sequence length="31" mass="3806">MLHHPHHYPGFYCWELLYVNTPSLFFAICLR</sequence>
<accession>A0AAW1C9B4</accession>
<evidence type="ECO:0000313" key="2">
    <source>
        <dbReference type="Proteomes" id="UP001474421"/>
    </source>
</evidence>
<dbReference type="Proteomes" id="UP001474421">
    <property type="component" value="Unassembled WGS sequence"/>
</dbReference>